<keyword evidence="2" id="KW-0175">Coiled coil</keyword>
<dbReference type="GO" id="GO:0008270">
    <property type="term" value="F:zinc ion binding"/>
    <property type="evidence" value="ECO:0007669"/>
    <property type="project" value="UniProtKB-KW"/>
</dbReference>
<feature type="chain" id="PRO_5032814103" description="C3H1-type domain-containing protein" evidence="3">
    <location>
        <begin position="17"/>
        <end position="650"/>
    </location>
</feature>
<name>A0A812LQI1_9DINO</name>
<evidence type="ECO:0000256" key="2">
    <source>
        <dbReference type="SAM" id="Coils"/>
    </source>
</evidence>
<evidence type="ECO:0000313" key="6">
    <source>
        <dbReference type="Proteomes" id="UP000601435"/>
    </source>
</evidence>
<dbReference type="EMBL" id="CAJNJA010009814">
    <property type="protein sequence ID" value="CAE7250857.1"/>
    <property type="molecule type" value="Genomic_DNA"/>
</dbReference>
<evidence type="ECO:0000259" key="4">
    <source>
        <dbReference type="PROSITE" id="PS50103"/>
    </source>
</evidence>
<keyword evidence="1" id="KW-0862">Zinc</keyword>
<proteinExistence type="predicted"/>
<dbReference type="InterPro" id="IPR000571">
    <property type="entry name" value="Znf_CCCH"/>
</dbReference>
<feature type="zinc finger region" description="C3H1-type" evidence="1">
    <location>
        <begin position="556"/>
        <end position="584"/>
    </location>
</feature>
<protein>
    <recommendedName>
        <fullName evidence="4">C3H1-type domain-containing protein</fullName>
    </recommendedName>
</protein>
<keyword evidence="1" id="KW-0479">Metal-binding</keyword>
<dbReference type="PROSITE" id="PS50103">
    <property type="entry name" value="ZF_C3H1"/>
    <property type="match status" value="1"/>
</dbReference>
<evidence type="ECO:0000313" key="5">
    <source>
        <dbReference type="EMBL" id="CAE7250857.1"/>
    </source>
</evidence>
<comment type="caution">
    <text evidence="5">The sequence shown here is derived from an EMBL/GenBank/DDBJ whole genome shotgun (WGS) entry which is preliminary data.</text>
</comment>
<evidence type="ECO:0000256" key="1">
    <source>
        <dbReference type="PROSITE-ProRule" id="PRU00723"/>
    </source>
</evidence>
<sequence>MLALALWSALLVSARAEAECSWWSWCSKPSAQRAFEAESFSGGVSLLQVGPAEVVRAQRSTDAVHSRRPSSPSKDAASSNALVQFYRDLVEEQEVTPGEVSGVIMLLGIVIACLCWAPPISSPAMNKEAVPDILPPVTDKAPKRPSNPRNLKLDVKACTSPREATGTSYCTACPVMSHLGDFRLFRWILVCHPERGRQIDPVKWSMEDDVIPRAEKDVQVLGYGSPPQTSVLIPLHMVDDSELCLASKAAPIKRHFEENVLIFVVQAVIAETDKSVLQRAGTTHTRQQETVSEVKPGCVNISRQLAQPRQLWMSTAQLMVRRQLPADAEEGPVLLDDPSLHLQARYIAYRLAVFSDNAVGMLFLSLPPVADLVSFGFPPEPVMIGNCSPKSFLCRAEMLPEVRLYLSYVPSLASLATLYQLHSQKGVQLQVAFNTWRETRMWTTELHELQNTMAPTRVMRRGAMKSVLDADSLKRDLQAKLQRLVQEERVAQHRANVDDQPATLRPLEVGEVLHDDMPNVLPKWMREGLRPRVAMAAPGALEDNDNFSLGTRGHPNKCKPACRFHRRRGGCREGASCKFCHECVFSDSDPNYLGVPLHSLGSASSVCTPVPPGAMQRPSSEGDYPSIGSIGHPFSCGPPCKYNSKPKGCK</sequence>
<reference evidence="5" key="1">
    <citation type="submission" date="2021-02" db="EMBL/GenBank/DDBJ databases">
        <authorList>
            <person name="Dougan E. K."/>
            <person name="Rhodes N."/>
            <person name="Thang M."/>
            <person name="Chan C."/>
        </authorList>
    </citation>
    <scope>NUCLEOTIDE SEQUENCE</scope>
</reference>
<feature type="non-terminal residue" evidence="5">
    <location>
        <position position="650"/>
    </location>
</feature>
<evidence type="ECO:0000256" key="3">
    <source>
        <dbReference type="SAM" id="SignalP"/>
    </source>
</evidence>
<dbReference type="AlphaFoldDB" id="A0A812LQI1"/>
<accession>A0A812LQI1</accession>
<feature type="signal peptide" evidence="3">
    <location>
        <begin position="1"/>
        <end position="16"/>
    </location>
</feature>
<gene>
    <name evidence="5" type="ORF">SNEC2469_LOCUS5188</name>
</gene>
<feature type="domain" description="C3H1-type" evidence="4">
    <location>
        <begin position="556"/>
        <end position="584"/>
    </location>
</feature>
<dbReference type="Proteomes" id="UP000601435">
    <property type="component" value="Unassembled WGS sequence"/>
</dbReference>
<organism evidence="5 6">
    <name type="scientific">Symbiodinium necroappetens</name>
    <dbReference type="NCBI Taxonomy" id="1628268"/>
    <lineage>
        <taxon>Eukaryota</taxon>
        <taxon>Sar</taxon>
        <taxon>Alveolata</taxon>
        <taxon>Dinophyceae</taxon>
        <taxon>Suessiales</taxon>
        <taxon>Symbiodiniaceae</taxon>
        <taxon>Symbiodinium</taxon>
    </lineage>
</organism>
<feature type="coiled-coil region" evidence="2">
    <location>
        <begin position="467"/>
        <end position="494"/>
    </location>
</feature>
<keyword evidence="3" id="KW-0732">Signal</keyword>
<dbReference type="OrthoDB" id="420975at2759"/>
<keyword evidence="6" id="KW-1185">Reference proteome</keyword>
<keyword evidence="1" id="KW-0863">Zinc-finger</keyword>